<dbReference type="InterPro" id="IPR012677">
    <property type="entry name" value="Nucleotide-bd_a/b_plait_sf"/>
</dbReference>
<dbReference type="Gene3D" id="3.30.70.330">
    <property type="match status" value="1"/>
</dbReference>
<gene>
    <name evidence="1" type="ORF">EJ05DRAFT_495318</name>
</gene>
<evidence type="ECO:0000313" key="1">
    <source>
        <dbReference type="EMBL" id="KAF2762435.1"/>
    </source>
</evidence>
<dbReference type="Proteomes" id="UP000799437">
    <property type="component" value="Unassembled WGS sequence"/>
</dbReference>
<organism evidence="1 2">
    <name type="scientific">Pseudovirgaria hyperparasitica</name>
    <dbReference type="NCBI Taxonomy" id="470096"/>
    <lineage>
        <taxon>Eukaryota</taxon>
        <taxon>Fungi</taxon>
        <taxon>Dikarya</taxon>
        <taxon>Ascomycota</taxon>
        <taxon>Pezizomycotina</taxon>
        <taxon>Dothideomycetes</taxon>
        <taxon>Dothideomycetes incertae sedis</taxon>
        <taxon>Acrospermales</taxon>
        <taxon>Acrospermaceae</taxon>
        <taxon>Pseudovirgaria</taxon>
    </lineage>
</organism>
<reference evidence="1" key="1">
    <citation type="journal article" date="2020" name="Stud. Mycol.">
        <title>101 Dothideomycetes genomes: a test case for predicting lifestyles and emergence of pathogens.</title>
        <authorList>
            <person name="Haridas S."/>
            <person name="Albert R."/>
            <person name="Binder M."/>
            <person name="Bloem J."/>
            <person name="Labutti K."/>
            <person name="Salamov A."/>
            <person name="Andreopoulos B."/>
            <person name="Baker S."/>
            <person name="Barry K."/>
            <person name="Bills G."/>
            <person name="Bluhm B."/>
            <person name="Cannon C."/>
            <person name="Castanera R."/>
            <person name="Culley D."/>
            <person name="Daum C."/>
            <person name="Ezra D."/>
            <person name="Gonzalez J."/>
            <person name="Henrissat B."/>
            <person name="Kuo A."/>
            <person name="Liang C."/>
            <person name="Lipzen A."/>
            <person name="Lutzoni F."/>
            <person name="Magnuson J."/>
            <person name="Mondo S."/>
            <person name="Nolan M."/>
            <person name="Ohm R."/>
            <person name="Pangilinan J."/>
            <person name="Park H.-J."/>
            <person name="Ramirez L."/>
            <person name="Alfaro M."/>
            <person name="Sun H."/>
            <person name="Tritt A."/>
            <person name="Yoshinaga Y."/>
            <person name="Zwiers L.-H."/>
            <person name="Turgeon B."/>
            <person name="Goodwin S."/>
            <person name="Spatafora J."/>
            <person name="Crous P."/>
            <person name="Grigoriev I."/>
        </authorList>
    </citation>
    <scope>NUCLEOTIDE SEQUENCE</scope>
    <source>
        <strain evidence="1">CBS 121739</strain>
    </source>
</reference>
<dbReference type="EMBL" id="ML996565">
    <property type="protein sequence ID" value="KAF2762435.1"/>
    <property type="molecule type" value="Genomic_DNA"/>
</dbReference>
<proteinExistence type="predicted"/>
<keyword evidence="2" id="KW-1185">Reference proteome</keyword>
<dbReference type="AlphaFoldDB" id="A0A6A6WJJ7"/>
<dbReference type="GeneID" id="54487298"/>
<protein>
    <submittedName>
        <fullName evidence="1">Uncharacterized protein</fullName>
    </submittedName>
</protein>
<dbReference type="OrthoDB" id="336240at2759"/>
<accession>A0A6A6WJJ7</accession>
<sequence>MDLAESELRQSPPPPYGAFSYGTEYQYGEHYANQVPSAISYQRNDAVPQFPGDVPPSPHVAAANQVHINPAHGRFNSASSDVPPYARASAYEDLTKNGIPDPTDLLDNYFPFRDVSLDRPGSTAGVLKILNTPYDVTKNEIVAMLGRDAKIATYPSSSSYYGIHIMFDRSTGKTGEVLVELQSDEEAQNVAKSLERYSRRTGKARMCGNRVTSIEVVGQEELMALLFPKAKCCGWIGQYAHVRDPSEHESAFEGFMNTEELRQIVMHAQKPGKGQFGKNAPQRPYEALISVLQKFPWHQSDHITLAERDNIFNTVRDMVGLLVRQVCQESKHSGQFGLKLNQQLLNELVIVSCSEALFNPAQQRHLLDLTYGETQVNYPLPRLANWWPFEVLTYRPGVNEKLLEYYAILIKQATTSPDVNSPEELEQVRRMIPLMDTLPFGAFIMRYDENKFLIDCADIARMEEDIVTYLIRRVMDKAADYGIYIPNCHDIPDPHAGPDAMVPWAGDVY</sequence>
<name>A0A6A6WJJ7_9PEZI</name>
<dbReference type="RefSeq" id="XP_033604886.1">
    <property type="nucleotide sequence ID" value="XM_033746244.1"/>
</dbReference>
<evidence type="ECO:0000313" key="2">
    <source>
        <dbReference type="Proteomes" id="UP000799437"/>
    </source>
</evidence>